<keyword evidence="2 8" id="KW-0474">Menaquinone biosynthesis</keyword>
<feature type="transmembrane region" description="Helical" evidence="8">
    <location>
        <begin position="20"/>
        <end position="37"/>
    </location>
</feature>
<dbReference type="InterPro" id="IPR026046">
    <property type="entry name" value="UBIAD1"/>
</dbReference>
<dbReference type="Gene3D" id="1.10.357.140">
    <property type="entry name" value="UbiA prenyltransferase"/>
    <property type="match status" value="1"/>
</dbReference>
<dbReference type="PANTHER" id="PTHR13929">
    <property type="entry name" value="1,4-DIHYDROXY-2-NAPHTHOATE OCTAPRENYLTRANSFERASE"/>
    <property type="match status" value="1"/>
</dbReference>
<comment type="pathway">
    <text evidence="8">Quinol/quinone metabolism; menaquinone biosynthesis; menaquinol from 1,4-dihydroxy-2-naphthoate: step 1/2.</text>
</comment>
<dbReference type="EMBL" id="DXBE01000050">
    <property type="protein sequence ID" value="HIZ69614.1"/>
    <property type="molecule type" value="Genomic_DNA"/>
</dbReference>
<dbReference type="InterPro" id="IPR004657">
    <property type="entry name" value="MenA"/>
</dbReference>
<protein>
    <recommendedName>
        <fullName evidence="8 9">1,4-dihydroxy-2-naphthoate octaprenyltransferase</fullName>
        <shortName evidence="8">DHNA-octaprenyltransferase</shortName>
        <ecNumber evidence="8 9">2.5.1.74</ecNumber>
    </recommendedName>
</protein>
<reference evidence="10" key="1">
    <citation type="journal article" date="2021" name="PeerJ">
        <title>Extensive microbial diversity within the chicken gut microbiome revealed by metagenomics and culture.</title>
        <authorList>
            <person name="Gilroy R."/>
            <person name="Ravi A."/>
            <person name="Getino M."/>
            <person name="Pursley I."/>
            <person name="Horton D.L."/>
            <person name="Alikhan N.F."/>
            <person name="Baker D."/>
            <person name="Gharbi K."/>
            <person name="Hall N."/>
            <person name="Watson M."/>
            <person name="Adriaenssens E.M."/>
            <person name="Foster-Nyarko E."/>
            <person name="Jarju S."/>
            <person name="Secka A."/>
            <person name="Antonio M."/>
            <person name="Oren A."/>
            <person name="Chaudhuri R.R."/>
            <person name="La Ragione R."/>
            <person name="Hildebrand F."/>
            <person name="Pallen M.J."/>
        </authorList>
    </citation>
    <scope>NUCLEOTIDE SEQUENCE</scope>
    <source>
        <strain evidence="10">ChiHecec3B27-8219</strain>
    </source>
</reference>
<comment type="function">
    <text evidence="8">Conversion of 1,4-dihydroxy-2-naphthoate (DHNA) to demethylmenaquinone (DMK).</text>
</comment>
<feature type="transmembrane region" description="Helical" evidence="8">
    <location>
        <begin position="295"/>
        <end position="313"/>
    </location>
</feature>
<dbReference type="GO" id="GO:0042371">
    <property type="term" value="P:vitamin K biosynthetic process"/>
    <property type="evidence" value="ECO:0007669"/>
    <property type="project" value="TreeGrafter"/>
</dbReference>
<feature type="transmembrane region" description="Helical" evidence="8">
    <location>
        <begin position="149"/>
        <end position="166"/>
    </location>
</feature>
<dbReference type="PIRSF" id="PIRSF005355">
    <property type="entry name" value="UBIAD1"/>
    <property type="match status" value="1"/>
</dbReference>
<evidence type="ECO:0000256" key="1">
    <source>
        <dbReference type="ARBA" id="ARBA00004141"/>
    </source>
</evidence>
<evidence type="ECO:0000256" key="3">
    <source>
        <dbReference type="ARBA" id="ARBA00022475"/>
    </source>
</evidence>
<keyword evidence="6 8" id="KW-1133">Transmembrane helix</keyword>
<accession>A0A9D2FYA1</accession>
<evidence type="ECO:0000256" key="5">
    <source>
        <dbReference type="ARBA" id="ARBA00022692"/>
    </source>
</evidence>
<dbReference type="InterPro" id="IPR044878">
    <property type="entry name" value="UbiA_sf"/>
</dbReference>
<evidence type="ECO:0000313" key="11">
    <source>
        <dbReference type="Proteomes" id="UP000824055"/>
    </source>
</evidence>
<evidence type="ECO:0000256" key="8">
    <source>
        <dbReference type="HAMAP-Rule" id="MF_01937"/>
    </source>
</evidence>
<feature type="transmembrane region" description="Helical" evidence="8">
    <location>
        <begin position="250"/>
        <end position="267"/>
    </location>
</feature>
<dbReference type="HAMAP" id="MF_01937">
    <property type="entry name" value="MenA_1"/>
    <property type="match status" value="1"/>
</dbReference>
<evidence type="ECO:0000313" key="10">
    <source>
        <dbReference type="EMBL" id="HIZ69614.1"/>
    </source>
</evidence>
<comment type="subcellular location">
    <subcellularLocation>
        <location evidence="8">Cell membrane</location>
        <topology evidence="8">Multi-pass membrane protein</topology>
    </subcellularLocation>
    <subcellularLocation>
        <location evidence="1">Membrane</location>
        <topology evidence="1">Multi-pass membrane protein</topology>
    </subcellularLocation>
</comment>
<feature type="transmembrane region" description="Helical" evidence="8">
    <location>
        <begin position="99"/>
        <end position="117"/>
    </location>
</feature>
<comment type="catalytic activity">
    <reaction evidence="8">
        <text>an all-trans-polyprenyl diphosphate + 1,4-dihydroxy-2-naphthoate + H(+) = a 2-demethylmenaquinol + CO2 + diphosphate</text>
        <dbReference type="Rhea" id="RHEA:26478"/>
        <dbReference type="Rhea" id="RHEA-COMP:9563"/>
        <dbReference type="Rhea" id="RHEA-COMP:9564"/>
        <dbReference type="ChEBI" id="CHEBI:11173"/>
        <dbReference type="ChEBI" id="CHEBI:15378"/>
        <dbReference type="ChEBI" id="CHEBI:16526"/>
        <dbReference type="ChEBI" id="CHEBI:33019"/>
        <dbReference type="ChEBI" id="CHEBI:55437"/>
        <dbReference type="ChEBI" id="CHEBI:58914"/>
        <dbReference type="EC" id="2.5.1.74"/>
    </reaction>
</comment>
<keyword evidence="5 8" id="KW-0812">Transmembrane</keyword>
<dbReference type="InterPro" id="IPR000537">
    <property type="entry name" value="UbiA_prenyltransferase"/>
</dbReference>
<feature type="transmembrane region" description="Helical" evidence="8">
    <location>
        <begin position="178"/>
        <end position="197"/>
    </location>
</feature>
<keyword evidence="7 8" id="KW-0472">Membrane</keyword>
<evidence type="ECO:0000256" key="7">
    <source>
        <dbReference type="ARBA" id="ARBA00023136"/>
    </source>
</evidence>
<comment type="similarity">
    <text evidence="8">Belongs to the MenA family. Type 1 subfamily.</text>
</comment>
<organism evidence="10 11">
    <name type="scientific">Candidatus Prevotella avicola</name>
    <dbReference type="NCBI Taxonomy" id="2838738"/>
    <lineage>
        <taxon>Bacteria</taxon>
        <taxon>Pseudomonadati</taxon>
        <taxon>Bacteroidota</taxon>
        <taxon>Bacteroidia</taxon>
        <taxon>Bacteroidales</taxon>
        <taxon>Prevotellaceae</taxon>
        <taxon>Prevotella</taxon>
    </lineage>
</organism>
<gene>
    <name evidence="8 10" type="primary">menA</name>
    <name evidence="10" type="ORF">H9966_07025</name>
</gene>
<dbReference type="PANTHER" id="PTHR13929:SF0">
    <property type="entry name" value="UBIA PRENYLTRANSFERASE DOMAIN-CONTAINING PROTEIN 1"/>
    <property type="match status" value="1"/>
</dbReference>
<dbReference type="GO" id="GO:0005886">
    <property type="term" value="C:plasma membrane"/>
    <property type="evidence" value="ECO:0007669"/>
    <property type="project" value="UniProtKB-SubCell"/>
</dbReference>
<name>A0A9D2FYA1_9BACT</name>
<evidence type="ECO:0000256" key="9">
    <source>
        <dbReference type="NCBIfam" id="TIGR00751"/>
    </source>
</evidence>
<dbReference type="Pfam" id="PF01040">
    <property type="entry name" value="UbiA"/>
    <property type="match status" value="1"/>
</dbReference>
<feature type="transmembrane region" description="Helical" evidence="8">
    <location>
        <begin position="123"/>
        <end position="142"/>
    </location>
</feature>
<evidence type="ECO:0000256" key="2">
    <source>
        <dbReference type="ARBA" id="ARBA00022428"/>
    </source>
</evidence>
<dbReference type="NCBIfam" id="TIGR00751">
    <property type="entry name" value="menA"/>
    <property type="match status" value="1"/>
</dbReference>
<dbReference type="CDD" id="cd13962">
    <property type="entry name" value="PT_UbiA_UBIAD1"/>
    <property type="match status" value="1"/>
</dbReference>
<dbReference type="Proteomes" id="UP000824055">
    <property type="component" value="Unassembled WGS sequence"/>
</dbReference>
<evidence type="ECO:0000256" key="4">
    <source>
        <dbReference type="ARBA" id="ARBA00022679"/>
    </source>
</evidence>
<comment type="caution">
    <text evidence="10">The sequence shown here is derived from an EMBL/GenBank/DDBJ whole genome shotgun (WGS) entry which is preliminary data.</text>
</comment>
<dbReference type="AlphaFoldDB" id="A0A9D2FYA1"/>
<evidence type="ECO:0000256" key="6">
    <source>
        <dbReference type="ARBA" id="ARBA00022989"/>
    </source>
</evidence>
<reference evidence="10" key="2">
    <citation type="submission" date="2021-04" db="EMBL/GenBank/DDBJ databases">
        <authorList>
            <person name="Gilroy R."/>
        </authorList>
    </citation>
    <scope>NUCLEOTIDE SEQUENCE</scope>
    <source>
        <strain evidence="10">ChiHecec3B27-8219</strain>
    </source>
</reference>
<proteinExistence type="inferred from homology"/>
<dbReference type="GO" id="GO:0009234">
    <property type="term" value="P:menaquinone biosynthetic process"/>
    <property type="evidence" value="ECO:0007669"/>
    <property type="project" value="UniProtKB-UniRule"/>
</dbReference>
<dbReference type="GO" id="GO:0046428">
    <property type="term" value="F:1,4-dihydroxy-2-naphthoate polyprenyltransferase activity"/>
    <property type="evidence" value="ECO:0007669"/>
    <property type="project" value="UniProtKB-UniRule"/>
</dbReference>
<keyword evidence="3 8" id="KW-1003">Cell membrane</keyword>
<keyword evidence="4 8" id="KW-0808">Transferase</keyword>
<dbReference type="EC" id="2.5.1.74" evidence="8 9"/>
<sequence>MEQVKTNSAKAWLLAARPKTLSGASVPVMIGAAMAWHDAMADFQWIAALLCFLFAFVMQINANLINDYFDFRHGNDDETRLGPRRACAQGWITLPAMRCGIFFTTLLACLIGLPLICFGGWELIWIGVVCVVFCFLYTTFLSYHGWGDVLVLVFFGIIPVSLTYYVSMPVESQTIPLYVFISSIACGFVIDTLLIVNNYRDRENDARAGKRTLVLRLGTTNSERLYRLLGFVAICCNTVLILVMETSVSIGTRLWSVMALLIIYGGLHDHAYRRMKAIHQGKQLNTILGKTARNMFFYGILVSAAYVTISLFSH</sequence>
<feature type="transmembrane region" description="Helical" evidence="8">
    <location>
        <begin position="225"/>
        <end position="244"/>
    </location>
</feature>
<feature type="transmembrane region" description="Helical" evidence="8">
    <location>
        <begin position="43"/>
        <end position="62"/>
    </location>
</feature>